<dbReference type="PRINTS" id="PR00992">
    <property type="entry name" value="ALARACEMASE"/>
</dbReference>
<comment type="cofactor">
    <cofactor evidence="1">
        <name>pyridoxal 5'-phosphate</name>
        <dbReference type="ChEBI" id="CHEBI:597326"/>
    </cofactor>
</comment>
<dbReference type="InterPro" id="IPR011079">
    <property type="entry name" value="Ala_racemase_C"/>
</dbReference>
<dbReference type="Proteomes" id="UP001232001">
    <property type="component" value="Chromosome"/>
</dbReference>
<gene>
    <name evidence="5" type="primary">alr</name>
    <name evidence="5" type="ORF">P8625_13385</name>
</gene>
<dbReference type="SMART" id="SM01005">
    <property type="entry name" value="Ala_racemase_C"/>
    <property type="match status" value="1"/>
</dbReference>
<evidence type="ECO:0000259" key="4">
    <source>
        <dbReference type="SMART" id="SM01005"/>
    </source>
</evidence>
<dbReference type="EC" id="5.1.1.1" evidence="5"/>
<proteinExistence type="predicted"/>
<feature type="domain" description="Alanine racemase C-terminal" evidence="4">
    <location>
        <begin position="182"/>
        <end position="310"/>
    </location>
</feature>
<keyword evidence="3 5" id="KW-0413">Isomerase</keyword>
<protein>
    <submittedName>
        <fullName evidence="5">Alanine racemase</fullName>
        <ecNumber evidence="5">5.1.1.1</ecNumber>
    </submittedName>
</protein>
<dbReference type="InterPro" id="IPR001608">
    <property type="entry name" value="Ala_racemase_N"/>
</dbReference>
<dbReference type="SUPFAM" id="SSF50621">
    <property type="entry name" value="Alanine racemase C-terminal domain-like"/>
    <property type="match status" value="1"/>
</dbReference>
<evidence type="ECO:0000256" key="2">
    <source>
        <dbReference type="ARBA" id="ARBA00022898"/>
    </source>
</evidence>
<keyword evidence="6" id="KW-1185">Reference proteome</keyword>
<dbReference type="PANTHER" id="PTHR30511">
    <property type="entry name" value="ALANINE RACEMASE"/>
    <property type="match status" value="1"/>
</dbReference>
<dbReference type="Pfam" id="PF01168">
    <property type="entry name" value="Ala_racemase_N"/>
    <property type="match status" value="1"/>
</dbReference>
<reference evidence="5 6" key="1">
    <citation type="submission" date="2023-04" db="EMBL/GenBank/DDBJ databases">
        <title>Tenacibaculum tangerinum sp. nov., isolated from sea tidal flat of South Korea.</title>
        <authorList>
            <person name="Lee S.H."/>
            <person name="Kim J.-J."/>
        </authorList>
    </citation>
    <scope>NUCLEOTIDE SEQUENCE [LARGE SCALE GENOMIC DNA]</scope>
    <source>
        <strain evidence="5 6">GRR-S3-23</strain>
    </source>
</reference>
<dbReference type="InterPro" id="IPR029066">
    <property type="entry name" value="PLP-binding_barrel"/>
</dbReference>
<dbReference type="Gene3D" id="3.20.20.10">
    <property type="entry name" value="Alanine racemase"/>
    <property type="match status" value="1"/>
</dbReference>
<dbReference type="Pfam" id="PF00842">
    <property type="entry name" value="Ala_racemase_C"/>
    <property type="match status" value="1"/>
</dbReference>
<dbReference type="EMBL" id="CP122539">
    <property type="protein sequence ID" value="WGH75055.1"/>
    <property type="molecule type" value="Genomic_DNA"/>
</dbReference>
<evidence type="ECO:0000313" key="6">
    <source>
        <dbReference type="Proteomes" id="UP001232001"/>
    </source>
</evidence>
<evidence type="ECO:0000256" key="3">
    <source>
        <dbReference type="ARBA" id="ARBA00023235"/>
    </source>
</evidence>
<dbReference type="Gene3D" id="2.40.37.10">
    <property type="entry name" value="Lyase, Ornithine Decarboxylase, Chain A, domain 1"/>
    <property type="match status" value="1"/>
</dbReference>
<dbReference type="SUPFAM" id="SSF51419">
    <property type="entry name" value="PLP-binding barrel"/>
    <property type="match status" value="1"/>
</dbReference>
<sequence length="311" mass="35478">MPYHDVTIMIMGMIENSQLPWAIENEIEFYVFEENRLQKTIKAAQKVKKKAKIHIEVETGMNRTGFVPKEALKVFKSVEKYKEFINIKGVCSHLAGAESISNYKRITNQKKKFKSIRKEVTALDLFQPIYHLASSAATIRYPKTRLDLVRVGILQFGFFPTKEILVHYLTKEKIVESPLERIISWKTQIMDVKTVKAGQFIGYGTSYFTNQETKIAIIPVGYSSGYSRSLSNTGKVLIRGQRHKIIGTINMNMMAVDITHANTVEKGDEVVLIGRQGDVEITVSSFNDSIQIINYELLTRLPENLPRIITK</sequence>
<evidence type="ECO:0000256" key="1">
    <source>
        <dbReference type="ARBA" id="ARBA00001933"/>
    </source>
</evidence>
<dbReference type="RefSeq" id="WP_279650947.1">
    <property type="nucleotide sequence ID" value="NZ_CP122539.1"/>
</dbReference>
<dbReference type="NCBIfam" id="TIGR00492">
    <property type="entry name" value="alr"/>
    <property type="match status" value="1"/>
</dbReference>
<accession>A0ABY8L126</accession>
<keyword evidence="2" id="KW-0663">Pyridoxal phosphate</keyword>
<evidence type="ECO:0000313" key="5">
    <source>
        <dbReference type="EMBL" id="WGH75055.1"/>
    </source>
</evidence>
<dbReference type="GO" id="GO:0008784">
    <property type="term" value="F:alanine racemase activity"/>
    <property type="evidence" value="ECO:0007669"/>
    <property type="project" value="UniProtKB-EC"/>
</dbReference>
<dbReference type="CDD" id="cd00430">
    <property type="entry name" value="PLPDE_III_AR"/>
    <property type="match status" value="1"/>
</dbReference>
<organism evidence="5 6">
    <name type="scientific">Tenacibaculum tangerinum</name>
    <dbReference type="NCBI Taxonomy" id="3038772"/>
    <lineage>
        <taxon>Bacteria</taxon>
        <taxon>Pseudomonadati</taxon>
        <taxon>Bacteroidota</taxon>
        <taxon>Flavobacteriia</taxon>
        <taxon>Flavobacteriales</taxon>
        <taxon>Flavobacteriaceae</taxon>
        <taxon>Tenacibaculum</taxon>
    </lineage>
</organism>
<name>A0ABY8L126_9FLAO</name>
<dbReference type="PANTHER" id="PTHR30511:SF0">
    <property type="entry name" value="ALANINE RACEMASE, CATABOLIC-RELATED"/>
    <property type="match status" value="1"/>
</dbReference>
<dbReference type="InterPro" id="IPR000821">
    <property type="entry name" value="Ala_racemase"/>
</dbReference>
<dbReference type="InterPro" id="IPR009006">
    <property type="entry name" value="Ala_racemase/Decarboxylase_C"/>
</dbReference>